<reference evidence="1 2" key="1">
    <citation type="submission" date="2019-10" db="EMBL/GenBank/DDBJ databases">
        <authorList>
            <person name="Wolf R A."/>
        </authorList>
    </citation>
    <scope>NUCLEOTIDE SEQUENCE [LARGE SCALE GENOMIC DNA]</scope>
    <source>
        <strain evidence="1">Collinsella_aerofaciens_MC2</strain>
    </source>
</reference>
<dbReference type="AlphaFoldDB" id="A0A5K1JE00"/>
<dbReference type="EMBL" id="CABWIE010000036">
    <property type="protein sequence ID" value="VWM02417.1"/>
    <property type="molecule type" value="Genomic_DNA"/>
</dbReference>
<protein>
    <submittedName>
        <fullName evidence="1">Uncharacterized protein</fullName>
    </submittedName>
</protein>
<dbReference type="RefSeq" id="WP_152077185.1">
    <property type="nucleotide sequence ID" value="NZ_CAAKNU010000060.1"/>
</dbReference>
<keyword evidence="2" id="KW-1185">Reference proteome</keyword>
<accession>A0A5K1JE00</accession>
<evidence type="ECO:0000313" key="1">
    <source>
        <dbReference type="EMBL" id="VWM02417.1"/>
    </source>
</evidence>
<proteinExistence type="predicted"/>
<dbReference type="Proteomes" id="UP000361836">
    <property type="component" value="Unassembled WGS sequence"/>
</dbReference>
<gene>
    <name evidence="1" type="ORF">KCJAJFAP_01130</name>
</gene>
<organism evidence="1 2">
    <name type="scientific">Collinsella aerofaciens</name>
    <dbReference type="NCBI Taxonomy" id="74426"/>
    <lineage>
        <taxon>Bacteria</taxon>
        <taxon>Bacillati</taxon>
        <taxon>Actinomycetota</taxon>
        <taxon>Coriobacteriia</taxon>
        <taxon>Coriobacteriales</taxon>
        <taxon>Coriobacteriaceae</taxon>
        <taxon>Collinsella</taxon>
    </lineage>
</organism>
<name>A0A5K1JE00_9ACTN</name>
<sequence length="61" mass="6130">MANYNPQHFEPRAKAVNVKGVANRAVATVLTAGLIAQPLMSPLAAIAAPSTDNGDSVQGGG</sequence>
<evidence type="ECO:0000313" key="2">
    <source>
        <dbReference type="Proteomes" id="UP000361836"/>
    </source>
</evidence>